<dbReference type="Proteomes" id="UP000075578">
    <property type="component" value="Unassembled WGS sequence"/>
</dbReference>
<feature type="transmembrane region" description="Helical" evidence="1">
    <location>
        <begin position="319"/>
        <end position="340"/>
    </location>
</feature>
<reference evidence="3 4" key="1">
    <citation type="journal article" date="2016" name="ISME J.">
        <title>Chasing the elusive Euryarchaeota class WSA2: genomes reveal a uniquely fastidious methyl-reducing methanogen.</title>
        <authorList>
            <person name="Nobu M.K."/>
            <person name="Narihiro T."/>
            <person name="Kuroda K."/>
            <person name="Mei R."/>
            <person name="Liu W.T."/>
        </authorList>
    </citation>
    <scope>NUCLEOTIDE SEQUENCE [LARGE SCALE GENOMIC DNA]</scope>
    <source>
        <strain evidence="3">U1lsi0528_Bin089</strain>
    </source>
</reference>
<gene>
    <name evidence="3" type="ORF">AMQ74_01167</name>
</gene>
<feature type="transmembrane region" description="Helical" evidence="1">
    <location>
        <begin position="294"/>
        <end position="313"/>
    </location>
</feature>
<evidence type="ECO:0000313" key="3">
    <source>
        <dbReference type="EMBL" id="KYC51098.1"/>
    </source>
</evidence>
<organism evidence="3 4">
    <name type="scientific">Candidatus Methanofastidiosum methylothiophilum</name>
    <dbReference type="NCBI Taxonomy" id="1705564"/>
    <lineage>
        <taxon>Archaea</taxon>
        <taxon>Methanobacteriati</taxon>
        <taxon>Methanobacteriota</taxon>
        <taxon>Stenosarchaea group</taxon>
        <taxon>Candidatus Methanofastidiosia</taxon>
        <taxon>Candidatus Methanofastidiosales</taxon>
        <taxon>Candidatus Methanofastidiosaceae</taxon>
        <taxon>Candidatus Methanofastidiosum</taxon>
    </lineage>
</organism>
<name>A0A150J1V5_9EURY</name>
<evidence type="ECO:0000259" key="2">
    <source>
        <dbReference type="Pfam" id="PF26514"/>
    </source>
</evidence>
<feature type="transmembrane region" description="Helical" evidence="1">
    <location>
        <begin position="238"/>
        <end position="259"/>
    </location>
</feature>
<feature type="transmembrane region" description="Helical" evidence="1">
    <location>
        <begin position="195"/>
        <end position="218"/>
    </location>
</feature>
<dbReference type="EMBL" id="LNGD01000071">
    <property type="protein sequence ID" value="KYC51098.1"/>
    <property type="molecule type" value="Genomic_DNA"/>
</dbReference>
<dbReference type="Pfam" id="PF26514">
    <property type="entry name" value="DUF8173"/>
    <property type="match status" value="1"/>
</dbReference>
<keyword evidence="1" id="KW-1133">Transmembrane helix</keyword>
<proteinExistence type="predicted"/>
<keyword evidence="1" id="KW-0812">Transmembrane</keyword>
<dbReference type="AlphaFoldDB" id="A0A150J1V5"/>
<keyword evidence="1" id="KW-0472">Membrane</keyword>
<comment type="caution">
    <text evidence="3">The sequence shown here is derived from an EMBL/GenBank/DDBJ whole genome shotgun (WGS) entry which is preliminary data.</text>
</comment>
<sequence>MKKLLIILLVFALLLPGIYAAQTINDETQKVVTIENDVNDDLFISGDKVIINGNINGDLFAGAGEVLVNGNVTGDAYIAGGNVTINGNVIGGLIVGAGQATISGNTGKIIAGCGDLAIKGNTDKIIAVSGNVKIYPTSTVQRYAYISTGGFENQGTILGELNLSAEQLIEKGNVGSFNYKKSTAFQDFSKGIKSFFTVLSILTTLGILILGIIFIKLFPKLFFGLEKEVEKDYIIKTVVGFFLIIGAIIGLIILAVTMIGLPLALILGMFFIMALMISGLVVSYCTGNFVTKRLNFKTGELGIFIIGFAIIIILKMIPILGFIVGLVVVSLGFGSIFYAVKNNWKTITAKN</sequence>
<accession>A0A150J1V5</accession>
<evidence type="ECO:0000313" key="4">
    <source>
        <dbReference type="Proteomes" id="UP000075578"/>
    </source>
</evidence>
<feature type="domain" description="DUF8173" evidence="2">
    <location>
        <begin position="200"/>
        <end position="341"/>
    </location>
</feature>
<evidence type="ECO:0000256" key="1">
    <source>
        <dbReference type="SAM" id="Phobius"/>
    </source>
</evidence>
<dbReference type="InterPro" id="IPR058486">
    <property type="entry name" value="DUF8173"/>
</dbReference>
<protein>
    <recommendedName>
        <fullName evidence="2">DUF8173 domain-containing protein</fullName>
    </recommendedName>
</protein>
<feature type="transmembrane region" description="Helical" evidence="1">
    <location>
        <begin position="265"/>
        <end position="287"/>
    </location>
</feature>